<protein>
    <recommendedName>
        <fullName evidence="3">RRM domain-containing protein</fullName>
    </recommendedName>
</protein>
<dbReference type="InterPro" id="IPR012677">
    <property type="entry name" value="Nucleotide-bd_a/b_plait_sf"/>
</dbReference>
<proteinExistence type="predicted"/>
<accession>A0A4Y7J2A6</accession>
<dbReference type="Gramene" id="RZC54927">
    <property type="protein sequence ID" value="RZC54927"/>
    <property type="gene ID" value="C5167_013789"/>
</dbReference>
<dbReference type="AlphaFoldDB" id="A0A4Y7J2A6"/>
<organism evidence="1 2">
    <name type="scientific">Papaver somniferum</name>
    <name type="common">Opium poppy</name>
    <dbReference type="NCBI Taxonomy" id="3469"/>
    <lineage>
        <taxon>Eukaryota</taxon>
        <taxon>Viridiplantae</taxon>
        <taxon>Streptophyta</taxon>
        <taxon>Embryophyta</taxon>
        <taxon>Tracheophyta</taxon>
        <taxon>Spermatophyta</taxon>
        <taxon>Magnoliopsida</taxon>
        <taxon>Ranunculales</taxon>
        <taxon>Papaveraceae</taxon>
        <taxon>Papaveroideae</taxon>
        <taxon>Papaver</taxon>
    </lineage>
</organism>
<reference evidence="1 2" key="1">
    <citation type="journal article" date="2018" name="Science">
        <title>The opium poppy genome and morphinan production.</title>
        <authorList>
            <person name="Guo L."/>
            <person name="Winzer T."/>
            <person name="Yang X."/>
            <person name="Li Y."/>
            <person name="Ning Z."/>
            <person name="He Z."/>
            <person name="Teodor R."/>
            <person name="Lu Y."/>
            <person name="Bowser T.A."/>
            <person name="Graham I.A."/>
            <person name="Ye K."/>
        </authorList>
    </citation>
    <scope>NUCLEOTIDE SEQUENCE [LARGE SCALE GENOMIC DNA]</scope>
    <source>
        <strain evidence="2">cv. HN1</strain>
        <tissue evidence="1">Leaves</tissue>
    </source>
</reference>
<evidence type="ECO:0000313" key="1">
    <source>
        <dbReference type="EMBL" id="RZC54927.1"/>
    </source>
</evidence>
<evidence type="ECO:0000313" key="2">
    <source>
        <dbReference type="Proteomes" id="UP000316621"/>
    </source>
</evidence>
<keyword evidence="2" id="KW-1185">Reference proteome</keyword>
<dbReference type="SUPFAM" id="SSF48445">
    <property type="entry name" value="14-3-3 protein"/>
    <property type="match status" value="1"/>
</dbReference>
<dbReference type="SUPFAM" id="SSF54928">
    <property type="entry name" value="RNA-binding domain, RBD"/>
    <property type="match status" value="1"/>
</dbReference>
<name>A0A4Y7J2A6_PAPSO</name>
<gene>
    <name evidence="1" type="ORF">C5167_013789</name>
</gene>
<dbReference type="InterPro" id="IPR035979">
    <property type="entry name" value="RBD_domain_sf"/>
</dbReference>
<sequence>MEDAKNKNIEIMGNILYKAYLKDFFKFCQSREITVGMMVLTSTGFSRGFSYVTFAEIEDAKEEMRAHSKKVTRNFVAKISDCNRSNILIRGGSAEKGLEAGIARPTGCFLNCYEIMNSPERACHLAKSAFKEAIVKLDT</sequence>
<dbReference type="Proteomes" id="UP000316621">
    <property type="component" value="Chromosome 3"/>
</dbReference>
<dbReference type="Gene3D" id="1.20.190.20">
    <property type="entry name" value="14-3-3 domain"/>
    <property type="match status" value="1"/>
</dbReference>
<dbReference type="Gene3D" id="3.30.70.330">
    <property type="match status" value="1"/>
</dbReference>
<dbReference type="GO" id="GO:0003676">
    <property type="term" value="F:nucleic acid binding"/>
    <property type="evidence" value="ECO:0007669"/>
    <property type="project" value="InterPro"/>
</dbReference>
<dbReference type="STRING" id="3469.A0A4Y7J2A6"/>
<dbReference type="EMBL" id="CM010717">
    <property type="protein sequence ID" value="RZC54927.1"/>
    <property type="molecule type" value="Genomic_DNA"/>
</dbReference>
<dbReference type="InterPro" id="IPR036815">
    <property type="entry name" value="14-3-3_dom_sf"/>
</dbReference>
<evidence type="ECO:0008006" key="3">
    <source>
        <dbReference type="Google" id="ProtNLM"/>
    </source>
</evidence>